<evidence type="ECO:0000259" key="2">
    <source>
        <dbReference type="Pfam" id="PF21549"/>
    </source>
</evidence>
<dbReference type="Pfam" id="PF21549">
    <property type="entry name" value="PRDM2_PR"/>
    <property type="match status" value="1"/>
</dbReference>
<dbReference type="AlphaFoldDB" id="A0AAD5DUR8"/>
<reference evidence="3" key="1">
    <citation type="submission" date="2020-11" db="EMBL/GenBank/DDBJ databases">
        <title>Chlorella ohadii genome sequencing and assembly.</title>
        <authorList>
            <person name="Murik O."/>
            <person name="Treves H."/>
            <person name="Kedem I."/>
            <person name="Shotland Y."/>
            <person name="Kaplan A."/>
        </authorList>
    </citation>
    <scope>NUCLEOTIDE SEQUENCE</scope>
    <source>
        <strain evidence="3">1</strain>
    </source>
</reference>
<gene>
    <name evidence="3" type="ORF">COHA_003476</name>
</gene>
<sequence length="209" mass="23433">MTRTKEEPSGGKAPTQAQSRRSRGNRNAQAARGNYTAQLRARVASGSFLKLEAGALKSEKLKVEQQTDARGRQHTVVVATERLPKCSVFKVVGDTIRGEDYDEHAVPQEVQDFHHSLKNGDILDASDPARSCMLRYIKHAHQPWEQNVQFQEHGSALYVITAQPVAAGEKLLAHWEWEGETLTTDEDRYTFFTEELGELITMEGEVVDI</sequence>
<dbReference type="InterPro" id="IPR046341">
    <property type="entry name" value="SET_dom_sf"/>
</dbReference>
<evidence type="ECO:0000256" key="1">
    <source>
        <dbReference type="SAM" id="MobiDB-lite"/>
    </source>
</evidence>
<feature type="domain" description="SET" evidence="2">
    <location>
        <begin position="69"/>
        <end position="174"/>
    </location>
</feature>
<dbReference type="Gene3D" id="2.170.270.10">
    <property type="entry name" value="SET domain"/>
    <property type="match status" value="1"/>
</dbReference>
<protein>
    <recommendedName>
        <fullName evidence="2">SET domain-containing protein</fullName>
    </recommendedName>
</protein>
<evidence type="ECO:0000313" key="3">
    <source>
        <dbReference type="EMBL" id="KAI7842858.1"/>
    </source>
</evidence>
<accession>A0AAD5DUR8</accession>
<name>A0AAD5DUR8_9CHLO</name>
<feature type="region of interest" description="Disordered" evidence="1">
    <location>
        <begin position="1"/>
        <end position="34"/>
    </location>
</feature>
<comment type="caution">
    <text evidence="3">The sequence shown here is derived from an EMBL/GenBank/DDBJ whole genome shotgun (WGS) entry which is preliminary data.</text>
</comment>
<dbReference type="EMBL" id="JADXDR010000047">
    <property type="protein sequence ID" value="KAI7842858.1"/>
    <property type="molecule type" value="Genomic_DNA"/>
</dbReference>
<dbReference type="Proteomes" id="UP001205105">
    <property type="component" value="Unassembled WGS sequence"/>
</dbReference>
<proteinExistence type="predicted"/>
<organism evidence="3 4">
    <name type="scientific">Chlorella ohadii</name>
    <dbReference type="NCBI Taxonomy" id="2649997"/>
    <lineage>
        <taxon>Eukaryota</taxon>
        <taxon>Viridiplantae</taxon>
        <taxon>Chlorophyta</taxon>
        <taxon>core chlorophytes</taxon>
        <taxon>Trebouxiophyceae</taxon>
        <taxon>Chlorellales</taxon>
        <taxon>Chlorellaceae</taxon>
        <taxon>Chlorella clade</taxon>
        <taxon>Chlorella</taxon>
    </lineage>
</organism>
<dbReference type="InterPro" id="IPR001214">
    <property type="entry name" value="SET_dom"/>
</dbReference>
<evidence type="ECO:0000313" key="4">
    <source>
        <dbReference type="Proteomes" id="UP001205105"/>
    </source>
</evidence>
<keyword evidence="4" id="KW-1185">Reference proteome</keyword>